<comment type="caution">
    <text evidence="7">The sequence shown here is derived from an EMBL/GenBank/DDBJ whole genome shotgun (WGS) entry which is preliminary data.</text>
</comment>
<evidence type="ECO:0000259" key="6">
    <source>
        <dbReference type="Pfam" id="PF02085"/>
    </source>
</evidence>
<dbReference type="Pfam" id="PF02085">
    <property type="entry name" value="Cytochrom_CIII"/>
    <property type="match status" value="1"/>
</dbReference>
<name>A0A1H2NN83_PSEVA</name>
<reference evidence="8" key="1">
    <citation type="journal article" date="2019" name="bioRxiv">
        <title>Bacterially produced spermidine induces plant systemic susceptibility to pathogens.</title>
        <authorList>
            <person name="Melnyk R.A."/>
            <person name="Beskrovnaya P.A."/>
            <person name="Liu Z."/>
            <person name="Song Y."/>
            <person name="Haney C.H."/>
        </authorList>
    </citation>
    <scope>NUCLEOTIDE SEQUENCE [LARGE SCALE GENOMIC DNA]</scope>
    <source>
        <strain evidence="8">Dha-51</strain>
    </source>
</reference>
<dbReference type="AlphaFoldDB" id="A0A1H2NN83"/>
<evidence type="ECO:0000256" key="1">
    <source>
        <dbReference type="ARBA" id="ARBA00022448"/>
    </source>
</evidence>
<evidence type="ECO:0000313" key="7">
    <source>
        <dbReference type="EMBL" id="TDB56940.1"/>
    </source>
</evidence>
<dbReference type="GO" id="GO:0020037">
    <property type="term" value="F:heme binding"/>
    <property type="evidence" value="ECO:0007669"/>
    <property type="project" value="InterPro"/>
</dbReference>
<sequence length="130" mass="14542">MKCTRWPGWLILTAALGYAVVTGHAALVRERPLLPLDFNHQVHGKVSCLTCHHDYADHSPSPPSGERTCLLCHKKSPALALRIEQDFHALCRDCHLQQVRAFHPAGPVRECQRCHAPPVFSVAEPDRLVQ</sequence>
<keyword evidence="2" id="KW-0349">Heme</keyword>
<proteinExistence type="predicted"/>
<keyword evidence="3" id="KW-0479">Metal-binding</keyword>
<evidence type="ECO:0000256" key="2">
    <source>
        <dbReference type="ARBA" id="ARBA00022617"/>
    </source>
</evidence>
<dbReference type="InterPro" id="IPR036280">
    <property type="entry name" value="Multihaem_cyt_sf"/>
</dbReference>
<keyword evidence="8" id="KW-1185">Reference proteome</keyword>
<dbReference type="OrthoDB" id="7871236at2"/>
<dbReference type="Gene3D" id="3.90.10.10">
    <property type="entry name" value="Cytochrome C3"/>
    <property type="match status" value="1"/>
</dbReference>
<dbReference type="EMBL" id="RRZK01000035">
    <property type="protein sequence ID" value="TDB56940.1"/>
    <property type="molecule type" value="Genomic_DNA"/>
</dbReference>
<dbReference type="SUPFAM" id="SSF48695">
    <property type="entry name" value="Multiheme cytochromes"/>
    <property type="match status" value="1"/>
</dbReference>
<organism evidence="7 8">
    <name type="scientific">Pseudomonas vancouverensis</name>
    <dbReference type="NCBI Taxonomy" id="95300"/>
    <lineage>
        <taxon>Bacteria</taxon>
        <taxon>Pseudomonadati</taxon>
        <taxon>Pseudomonadota</taxon>
        <taxon>Gammaproteobacteria</taxon>
        <taxon>Pseudomonadales</taxon>
        <taxon>Pseudomonadaceae</taxon>
        <taxon>Pseudomonas</taxon>
    </lineage>
</organism>
<dbReference type="InterPro" id="IPR020942">
    <property type="entry name" value="Cyt_c_III_dom"/>
</dbReference>
<dbReference type="Proteomes" id="UP000295254">
    <property type="component" value="Unassembled WGS sequence"/>
</dbReference>
<gene>
    <name evidence="7" type="ORF">EIY72_26770</name>
</gene>
<protein>
    <submittedName>
        <fullName evidence="7">Class III cytochrome C family protein</fullName>
    </submittedName>
</protein>
<dbReference type="RefSeq" id="WP_093222536.1">
    <property type="nucleotide sequence ID" value="NZ_LT629803.1"/>
</dbReference>
<evidence type="ECO:0000313" key="8">
    <source>
        <dbReference type="Proteomes" id="UP000295254"/>
    </source>
</evidence>
<keyword evidence="5" id="KW-0408">Iron</keyword>
<accession>A0A1H2NN83</accession>
<keyword evidence="4" id="KW-0249">Electron transport</keyword>
<evidence type="ECO:0000256" key="3">
    <source>
        <dbReference type="ARBA" id="ARBA00022723"/>
    </source>
</evidence>
<evidence type="ECO:0000256" key="4">
    <source>
        <dbReference type="ARBA" id="ARBA00022982"/>
    </source>
</evidence>
<dbReference type="CDD" id="cd08168">
    <property type="entry name" value="Cytochrom_C3"/>
    <property type="match status" value="1"/>
</dbReference>
<keyword evidence="1" id="KW-0813">Transport</keyword>
<feature type="domain" description="Class III cytochrome C" evidence="6">
    <location>
        <begin position="35"/>
        <end position="115"/>
    </location>
</feature>
<dbReference type="GO" id="GO:0009055">
    <property type="term" value="F:electron transfer activity"/>
    <property type="evidence" value="ECO:0007669"/>
    <property type="project" value="InterPro"/>
</dbReference>
<dbReference type="GO" id="GO:0046872">
    <property type="term" value="F:metal ion binding"/>
    <property type="evidence" value="ECO:0007669"/>
    <property type="project" value="UniProtKB-KW"/>
</dbReference>
<evidence type="ECO:0000256" key="5">
    <source>
        <dbReference type="ARBA" id="ARBA00023004"/>
    </source>
</evidence>
<dbReference type="STRING" id="95300.SAMN05216558_2580"/>